<dbReference type="Gene3D" id="2.60.40.10">
    <property type="entry name" value="Immunoglobulins"/>
    <property type="match status" value="2"/>
</dbReference>
<dbReference type="InterPro" id="IPR050991">
    <property type="entry name" value="ECM_Regulatory_Proteins"/>
</dbReference>
<evidence type="ECO:0000313" key="4">
    <source>
        <dbReference type="EMBL" id="KAK2080880.1"/>
    </source>
</evidence>
<feature type="domain" description="Fibronectin type-III" evidence="3">
    <location>
        <begin position="134"/>
        <end position="236"/>
    </location>
</feature>
<feature type="signal peptide" evidence="2">
    <location>
        <begin position="1"/>
        <end position="22"/>
    </location>
</feature>
<dbReference type="CDD" id="cd00063">
    <property type="entry name" value="FN3"/>
    <property type="match status" value="2"/>
</dbReference>
<dbReference type="PANTHER" id="PTHR46708">
    <property type="entry name" value="TENASCIN"/>
    <property type="match status" value="1"/>
</dbReference>
<dbReference type="AlphaFoldDB" id="A0AAD9MMA6"/>
<dbReference type="Pfam" id="PF00041">
    <property type="entry name" value="fn3"/>
    <property type="match status" value="2"/>
</dbReference>
<evidence type="ECO:0000256" key="1">
    <source>
        <dbReference type="ARBA" id="ARBA00022737"/>
    </source>
</evidence>
<evidence type="ECO:0000259" key="3">
    <source>
        <dbReference type="PROSITE" id="PS50853"/>
    </source>
</evidence>
<accession>A0AAD9MMA6</accession>
<protein>
    <recommendedName>
        <fullName evidence="3">Fibronectin type-III domain-containing protein</fullName>
    </recommendedName>
</protein>
<gene>
    <name evidence="4" type="ORF">QBZ16_000734</name>
</gene>
<dbReference type="SUPFAM" id="SSF49265">
    <property type="entry name" value="Fibronectin type III"/>
    <property type="match status" value="1"/>
</dbReference>
<dbReference type="PROSITE" id="PS50853">
    <property type="entry name" value="FN3"/>
    <property type="match status" value="1"/>
</dbReference>
<reference evidence="4" key="1">
    <citation type="submission" date="2021-01" db="EMBL/GenBank/DDBJ databases">
        <authorList>
            <person name="Eckstrom K.M.E."/>
        </authorList>
    </citation>
    <scope>NUCLEOTIDE SEQUENCE</scope>
    <source>
        <strain evidence="4">UVCC 0001</strain>
    </source>
</reference>
<sequence>MAPTRSCALALLFLAGISLTLAATVPTPVITNVVPGNQRVTIYFNRIPDQSPPLQQMAVNCLDTRITVDPKNVDQQIAIDSSATSVLVTGLANNIYYTCTLRARAWQANTLLAPVSQSNVSAASTAFMPTGTTAPVGLSVQPGDSDNSVVLTWSSPTYSLSPITYYIVACVPNATDSTATAPASRVIPVTAGVMNATVTGLTANTLYTCGVQSRGQSSASASAQSNVVTGTSSSPAITGSVVRADSVTLSFAAPTNANAGPVAHYKAACVPSSSVLAYSGDSNSDANGNLPANSTSATISDLAPGEYSCRVTAVFESGEEHTGSTDIVIKGAPVVASPSPTVDSASVSPSPAPRSSAAKLSGYGATFALAMLSALLLTL</sequence>
<dbReference type="SMART" id="SM00060">
    <property type="entry name" value="FN3"/>
    <property type="match status" value="2"/>
</dbReference>
<evidence type="ECO:0000313" key="5">
    <source>
        <dbReference type="Proteomes" id="UP001255856"/>
    </source>
</evidence>
<keyword evidence="1" id="KW-0677">Repeat</keyword>
<keyword evidence="2" id="KW-0732">Signal</keyword>
<keyword evidence="5" id="KW-1185">Reference proteome</keyword>
<comment type="caution">
    <text evidence="4">The sequence shown here is derived from an EMBL/GenBank/DDBJ whole genome shotgun (WGS) entry which is preliminary data.</text>
</comment>
<feature type="chain" id="PRO_5041951451" description="Fibronectin type-III domain-containing protein" evidence="2">
    <location>
        <begin position="23"/>
        <end position="379"/>
    </location>
</feature>
<dbReference type="InterPro" id="IPR036116">
    <property type="entry name" value="FN3_sf"/>
</dbReference>
<dbReference type="Proteomes" id="UP001255856">
    <property type="component" value="Unassembled WGS sequence"/>
</dbReference>
<dbReference type="InterPro" id="IPR013783">
    <property type="entry name" value="Ig-like_fold"/>
</dbReference>
<proteinExistence type="predicted"/>
<dbReference type="InterPro" id="IPR003961">
    <property type="entry name" value="FN3_dom"/>
</dbReference>
<dbReference type="EMBL" id="JASFZW010000001">
    <property type="protein sequence ID" value="KAK2080880.1"/>
    <property type="molecule type" value="Genomic_DNA"/>
</dbReference>
<dbReference type="PANTHER" id="PTHR46708:SF2">
    <property type="entry name" value="FIBRONECTIN TYPE-III DOMAIN-CONTAINING PROTEIN"/>
    <property type="match status" value="1"/>
</dbReference>
<name>A0AAD9MMA6_PROWI</name>
<organism evidence="4 5">
    <name type="scientific">Prototheca wickerhamii</name>
    <dbReference type="NCBI Taxonomy" id="3111"/>
    <lineage>
        <taxon>Eukaryota</taxon>
        <taxon>Viridiplantae</taxon>
        <taxon>Chlorophyta</taxon>
        <taxon>core chlorophytes</taxon>
        <taxon>Trebouxiophyceae</taxon>
        <taxon>Chlorellales</taxon>
        <taxon>Chlorellaceae</taxon>
        <taxon>Prototheca</taxon>
    </lineage>
</organism>
<evidence type="ECO:0000256" key="2">
    <source>
        <dbReference type="SAM" id="SignalP"/>
    </source>
</evidence>